<proteinExistence type="predicted"/>
<evidence type="ECO:0000256" key="1">
    <source>
        <dbReference type="SAM" id="MobiDB-lite"/>
    </source>
</evidence>
<gene>
    <name evidence="2" type="ORF">HH1059_04120</name>
</gene>
<dbReference type="Proteomes" id="UP000218890">
    <property type="component" value="Chromosome"/>
</dbReference>
<dbReference type="KEGG" id="hhk:HH1059_04120"/>
<accession>A0A2Z6EZC0</accession>
<evidence type="ECO:0000313" key="2">
    <source>
        <dbReference type="EMBL" id="BBE10987.1"/>
    </source>
</evidence>
<dbReference type="EMBL" id="AP017372">
    <property type="protein sequence ID" value="BBE10987.1"/>
    <property type="molecule type" value="Genomic_DNA"/>
</dbReference>
<sequence length="77" mass="8091">MNASYGTQVPPGKRSAGECPEAGRVVLDRIIAQSGKVAPLPSQARDPAIRAHAVRMDDLGIDVVENPIKPAWAMADG</sequence>
<keyword evidence="3" id="KW-1185">Reference proteome</keyword>
<organism evidence="2 3">
    <name type="scientific">Halorhodospira halochloris</name>
    <name type="common">Ectothiorhodospira halochloris</name>
    <dbReference type="NCBI Taxonomy" id="1052"/>
    <lineage>
        <taxon>Bacteria</taxon>
        <taxon>Pseudomonadati</taxon>
        <taxon>Pseudomonadota</taxon>
        <taxon>Gammaproteobacteria</taxon>
        <taxon>Chromatiales</taxon>
        <taxon>Ectothiorhodospiraceae</taxon>
        <taxon>Halorhodospira</taxon>
    </lineage>
</organism>
<dbReference type="AlphaFoldDB" id="A0A2Z6EZC0"/>
<evidence type="ECO:0000313" key="3">
    <source>
        <dbReference type="Proteomes" id="UP000218890"/>
    </source>
</evidence>
<name>A0A2Z6EZC0_HALHR</name>
<feature type="region of interest" description="Disordered" evidence="1">
    <location>
        <begin position="1"/>
        <end position="20"/>
    </location>
</feature>
<reference evidence="2" key="1">
    <citation type="submission" date="2016-02" db="EMBL/GenBank/DDBJ databases">
        <title>Halorhodospira halochloris DSM-1059 complete genome, version 2.</title>
        <authorList>
            <person name="Tsukatani Y."/>
        </authorList>
    </citation>
    <scope>NUCLEOTIDE SEQUENCE</scope>
    <source>
        <strain evidence="2">DSM 1059</strain>
    </source>
</reference>
<protein>
    <submittedName>
        <fullName evidence="2">Uncharacterized protein</fullName>
    </submittedName>
</protein>